<dbReference type="Pfam" id="PF14844">
    <property type="entry name" value="PH_BEACH"/>
    <property type="match status" value="1"/>
</dbReference>
<dbReference type="Gene3D" id="1.10.1540.10">
    <property type="entry name" value="BEACH domain"/>
    <property type="match status" value="1"/>
</dbReference>
<dbReference type="EMBL" id="JALLBG020000062">
    <property type="protein sequence ID" value="KAL3768786.1"/>
    <property type="molecule type" value="Genomic_DNA"/>
</dbReference>
<gene>
    <name evidence="4" type="ORF">ACHAWU_006887</name>
</gene>
<dbReference type="InterPro" id="IPR011993">
    <property type="entry name" value="PH-like_dom_sf"/>
</dbReference>
<reference evidence="4 5" key="1">
    <citation type="submission" date="2024-10" db="EMBL/GenBank/DDBJ databases">
        <title>Updated reference genomes for cyclostephanoid diatoms.</title>
        <authorList>
            <person name="Roberts W.R."/>
            <person name="Alverson A.J."/>
        </authorList>
    </citation>
    <scope>NUCLEOTIDE SEQUENCE [LARGE SCALE GENOMIC DNA]</scope>
    <source>
        <strain evidence="4 5">AJA232-27</strain>
    </source>
</reference>
<evidence type="ECO:0000256" key="1">
    <source>
        <dbReference type="SAM" id="MobiDB-lite"/>
    </source>
</evidence>
<name>A0ABD3N3K0_9STRA</name>
<dbReference type="Pfam" id="PF25400">
    <property type="entry name" value="PH_FAN"/>
    <property type="match status" value="1"/>
</dbReference>
<accession>A0ABD3N3K0</accession>
<dbReference type="InterPro" id="IPR023362">
    <property type="entry name" value="PH-BEACH_dom"/>
</dbReference>
<protein>
    <recommendedName>
        <fullName evidence="6">BEACH domain-containing protein</fullName>
    </recommendedName>
</protein>
<dbReference type="PROSITE" id="PS51783">
    <property type="entry name" value="PH_BEACH"/>
    <property type="match status" value="1"/>
</dbReference>
<evidence type="ECO:0000259" key="3">
    <source>
        <dbReference type="PROSITE" id="PS51783"/>
    </source>
</evidence>
<dbReference type="SUPFAM" id="SSF50729">
    <property type="entry name" value="PH domain-like"/>
    <property type="match status" value="1"/>
</dbReference>
<dbReference type="PANTHER" id="PTHR13743:SF123">
    <property type="entry name" value="PROTEIN FAN"/>
    <property type="match status" value="1"/>
</dbReference>
<evidence type="ECO:0000313" key="4">
    <source>
        <dbReference type="EMBL" id="KAL3768786.1"/>
    </source>
</evidence>
<comment type="caution">
    <text evidence="4">The sequence shown here is derived from an EMBL/GenBank/DDBJ whole genome shotgun (WGS) entry which is preliminary data.</text>
</comment>
<feature type="compositionally biased region" description="Low complexity" evidence="1">
    <location>
        <begin position="44"/>
        <end position="63"/>
    </location>
</feature>
<dbReference type="SUPFAM" id="SSF81837">
    <property type="entry name" value="BEACH domain"/>
    <property type="match status" value="1"/>
</dbReference>
<proteinExistence type="predicted"/>
<dbReference type="Pfam" id="PF02138">
    <property type="entry name" value="Beach"/>
    <property type="match status" value="1"/>
</dbReference>
<dbReference type="Proteomes" id="UP001530293">
    <property type="component" value="Unassembled WGS sequence"/>
</dbReference>
<organism evidence="4 5">
    <name type="scientific">Discostella pseudostelligera</name>
    <dbReference type="NCBI Taxonomy" id="259834"/>
    <lineage>
        <taxon>Eukaryota</taxon>
        <taxon>Sar</taxon>
        <taxon>Stramenopiles</taxon>
        <taxon>Ochrophyta</taxon>
        <taxon>Bacillariophyta</taxon>
        <taxon>Coscinodiscophyceae</taxon>
        <taxon>Thalassiosirophycidae</taxon>
        <taxon>Stephanodiscales</taxon>
        <taxon>Stephanodiscaceae</taxon>
        <taxon>Discostella</taxon>
    </lineage>
</organism>
<feature type="region of interest" description="Disordered" evidence="1">
    <location>
        <begin position="185"/>
        <end position="204"/>
    </location>
</feature>
<sequence>MPPTTMLKEAIEALYPPRPTAARRRIRRSGSSSSSPSQNGSLHGNLPLGLGRAAGAATASNGNDVGPPSSNTPSRNLRGKSSRFSELLLEHGEKDLHQDWAVCASSSPLTANPFDNTFVSTSDSCQMKQIEGRLRICSQSIVFEPRQINRGIIRIPFRHMTHLGGGNNTGNGLDNNIMIGRGNNFDAGDTTSSRKSSLHGNNNNRQNAVVTIRCERHVVMKANNVIGPYQCIQLPVEFSVRFLHSSSSPMMSLAKQLFDMESSSKKVASVSFSPNVVFGTASAPPIIPLPSSNNHRGEMIEKIMGPTLNRQFDTTHFLHAQEQSLTPSMRCSLKTPLLDHDGCAILTDFGLYFQLAVGSGTTIDNGGGSTSNVGPSGKAQIWSLDDMRAIARRYDGMKDTALEIYLRKQHSILLAFESTLFRERVIHILSQKISEIKSLPLPCYTDRSFVESALELWQAGELDNFEYLLCLNAAAGRSFHDLSRYPVFPWVLSNYEIVDEDEDDLDESPPTLDLADPNTFRDLSKPIGALNAERFQDFKKRYDGMVQQQSNHATQHHNQDAPFMYGTHYSAPGHVLYYLLRVMPEHMLCLQNGKFDVPDRLFHSIDSSYKSVLTNPADLKELIPEFYDPDCFDFLINSTGLQLGNLQTGERVNDVLLPSWAKSAKSFLQQNRAALECDYCTQHIPEWIDLIFGVSSRGTGAKDANNLFHPMAYIGPEEVNAISGSEGRERAALQATEFGIVPDQLFSRKHPGKSDNIGRWGDSDELLTRDRLRESYGMGDNMTLSDLAANIGRSCRISADD</sequence>
<evidence type="ECO:0008006" key="6">
    <source>
        <dbReference type="Google" id="ProtNLM"/>
    </source>
</evidence>
<dbReference type="InterPro" id="IPR050865">
    <property type="entry name" value="BEACH_Domain"/>
</dbReference>
<dbReference type="PROSITE" id="PS50197">
    <property type="entry name" value="BEACH"/>
    <property type="match status" value="1"/>
</dbReference>
<dbReference type="InterPro" id="IPR057496">
    <property type="entry name" value="FAN-like_PH"/>
</dbReference>
<dbReference type="SMART" id="SM01026">
    <property type="entry name" value="Beach"/>
    <property type="match status" value="1"/>
</dbReference>
<feature type="compositionally biased region" description="Polar residues" evidence="1">
    <location>
        <begin position="189"/>
        <end position="204"/>
    </location>
</feature>
<dbReference type="InterPro" id="IPR000409">
    <property type="entry name" value="BEACH_dom"/>
</dbReference>
<dbReference type="AlphaFoldDB" id="A0ABD3N3K0"/>
<dbReference type="PANTHER" id="PTHR13743">
    <property type="entry name" value="BEIGE/BEACH-RELATED"/>
    <property type="match status" value="1"/>
</dbReference>
<feature type="region of interest" description="Disordered" evidence="1">
    <location>
        <begin position="15"/>
        <end position="79"/>
    </location>
</feature>
<evidence type="ECO:0000313" key="5">
    <source>
        <dbReference type="Proteomes" id="UP001530293"/>
    </source>
</evidence>
<dbReference type="CDD" id="cd06071">
    <property type="entry name" value="Beach"/>
    <property type="match status" value="1"/>
</dbReference>
<dbReference type="InterPro" id="IPR036372">
    <property type="entry name" value="BEACH_dom_sf"/>
</dbReference>
<evidence type="ECO:0000259" key="2">
    <source>
        <dbReference type="PROSITE" id="PS50197"/>
    </source>
</evidence>
<keyword evidence="5" id="KW-1185">Reference proteome</keyword>
<feature type="domain" description="BEACH" evidence="2">
    <location>
        <begin position="442"/>
        <end position="753"/>
    </location>
</feature>
<feature type="domain" description="BEACH-type PH" evidence="3">
    <location>
        <begin position="320"/>
        <end position="430"/>
    </location>
</feature>
<dbReference type="Gene3D" id="2.30.29.30">
    <property type="entry name" value="Pleckstrin-homology domain (PH domain)/Phosphotyrosine-binding domain (PTB)"/>
    <property type="match status" value="1"/>
</dbReference>